<accession>A0A9K3HGK7</accession>
<name>A0A9K3HGK7_HELAN</name>
<evidence type="ECO:0000313" key="3">
    <source>
        <dbReference type="Proteomes" id="UP000215914"/>
    </source>
</evidence>
<comment type="caution">
    <text evidence="2">The sequence shown here is derived from an EMBL/GenBank/DDBJ whole genome shotgun (WGS) entry which is preliminary data.</text>
</comment>
<keyword evidence="1" id="KW-0732">Signal</keyword>
<dbReference type="AlphaFoldDB" id="A0A9K3HGK7"/>
<evidence type="ECO:0008006" key="4">
    <source>
        <dbReference type="Google" id="ProtNLM"/>
    </source>
</evidence>
<feature type="chain" id="PRO_5039954586" description="Secreted protein" evidence="1">
    <location>
        <begin position="32"/>
        <end position="113"/>
    </location>
</feature>
<reference evidence="2" key="1">
    <citation type="journal article" date="2017" name="Nature">
        <title>The sunflower genome provides insights into oil metabolism, flowering and Asterid evolution.</title>
        <authorList>
            <person name="Badouin H."/>
            <person name="Gouzy J."/>
            <person name="Grassa C.J."/>
            <person name="Murat F."/>
            <person name="Staton S.E."/>
            <person name="Cottret L."/>
            <person name="Lelandais-Briere C."/>
            <person name="Owens G.L."/>
            <person name="Carrere S."/>
            <person name="Mayjonade B."/>
            <person name="Legrand L."/>
            <person name="Gill N."/>
            <person name="Kane N.C."/>
            <person name="Bowers J.E."/>
            <person name="Hubner S."/>
            <person name="Bellec A."/>
            <person name="Berard A."/>
            <person name="Berges H."/>
            <person name="Blanchet N."/>
            <person name="Boniface M.C."/>
            <person name="Brunel D."/>
            <person name="Catrice O."/>
            <person name="Chaidir N."/>
            <person name="Claudel C."/>
            <person name="Donnadieu C."/>
            <person name="Faraut T."/>
            <person name="Fievet G."/>
            <person name="Helmstetter N."/>
            <person name="King M."/>
            <person name="Knapp S.J."/>
            <person name="Lai Z."/>
            <person name="Le Paslier M.C."/>
            <person name="Lippi Y."/>
            <person name="Lorenzon L."/>
            <person name="Mandel J.R."/>
            <person name="Marage G."/>
            <person name="Marchand G."/>
            <person name="Marquand E."/>
            <person name="Bret-Mestries E."/>
            <person name="Morien E."/>
            <person name="Nambeesan S."/>
            <person name="Nguyen T."/>
            <person name="Pegot-Espagnet P."/>
            <person name="Pouilly N."/>
            <person name="Raftis F."/>
            <person name="Sallet E."/>
            <person name="Schiex T."/>
            <person name="Thomas J."/>
            <person name="Vandecasteele C."/>
            <person name="Vares D."/>
            <person name="Vear F."/>
            <person name="Vautrin S."/>
            <person name="Crespi M."/>
            <person name="Mangin B."/>
            <person name="Burke J.M."/>
            <person name="Salse J."/>
            <person name="Munos S."/>
            <person name="Vincourt P."/>
            <person name="Rieseberg L.H."/>
            <person name="Langlade N.B."/>
        </authorList>
    </citation>
    <scope>NUCLEOTIDE SEQUENCE</scope>
    <source>
        <tissue evidence="2">Leaves</tissue>
    </source>
</reference>
<evidence type="ECO:0000256" key="1">
    <source>
        <dbReference type="SAM" id="SignalP"/>
    </source>
</evidence>
<reference evidence="2" key="2">
    <citation type="submission" date="2020-06" db="EMBL/GenBank/DDBJ databases">
        <title>Helianthus annuus Genome sequencing and assembly Release 2.</title>
        <authorList>
            <person name="Gouzy J."/>
            <person name="Langlade N."/>
            <person name="Munos S."/>
        </authorList>
    </citation>
    <scope>NUCLEOTIDE SEQUENCE</scope>
    <source>
        <tissue evidence="2">Leaves</tissue>
    </source>
</reference>
<proteinExistence type="predicted"/>
<dbReference type="PROSITE" id="PS51257">
    <property type="entry name" value="PROKAR_LIPOPROTEIN"/>
    <property type="match status" value="1"/>
</dbReference>
<sequence length="113" mass="12813">MKTRTRNPTSSETTAALPSLLFVSALSLISCVDVRVIGQGGVSGAPVFGRRRGEWTEERHKENKITYPTHKWLNRIPNRNLNPNGNIDSFLLAYPTHGWLKWRCQATCQQLLH</sequence>
<feature type="signal peptide" evidence="1">
    <location>
        <begin position="1"/>
        <end position="31"/>
    </location>
</feature>
<gene>
    <name evidence="2" type="ORF">HanXRQr2_Chr12g0541841</name>
</gene>
<evidence type="ECO:0000313" key="2">
    <source>
        <dbReference type="EMBL" id="KAF5777956.1"/>
    </source>
</evidence>
<dbReference type="Gramene" id="mRNA:HanXRQr2_Chr12g0541841">
    <property type="protein sequence ID" value="mRNA:HanXRQr2_Chr12g0541841"/>
    <property type="gene ID" value="HanXRQr2_Chr12g0541841"/>
</dbReference>
<dbReference type="Proteomes" id="UP000215914">
    <property type="component" value="Unassembled WGS sequence"/>
</dbReference>
<organism evidence="2 3">
    <name type="scientific">Helianthus annuus</name>
    <name type="common">Common sunflower</name>
    <dbReference type="NCBI Taxonomy" id="4232"/>
    <lineage>
        <taxon>Eukaryota</taxon>
        <taxon>Viridiplantae</taxon>
        <taxon>Streptophyta</taxon>
        <taxon>Embryophyta</taxon>
        <taxon>Tracheophyta</taxon>
        <taxon>Spermatophyta</taxon>
        <taxon>Magnoliopsida</taxon>
        <taxon>eudicotyledons</taxon>
        <taxon>Gunneridae</taxon>
        <taxon>Pentapetalae</taxon>
        <taxon>asterids</taxon>
        <taxon>campanulids</taxon>
        <taxon>Asterales</taxon>
        <taxon>Asteraceae</taxon>
        <taxon>Asteroideae</taxon>
        <taxon>Heliantheae alliance</taxon>
        <taxon>Heliantheae</taxon>
        <taxon>Helianthus</taxon>
    </lineage>
</organism>
<dbReference type="EMBL" id="MNCJ02000327">
    <property type="protein sequence ID" value="KAF5777956.1"/>
    <property type="molecule type" value="Genomic_DNA"/>
</dbReference>
<keyword evidence="3" id="KW-1185">Reference proteome</keyword>
<protein>
    <recommendedName>
        <fullName evidence="4">Secreted protein</fullName>
    </recommendedName>
</protein>